<evidence type="ECO:0000313" key="2">
    <source>
        <dbReference type="Proteomes" id="UP001165960"/>
    </source>
</evidence>
<dbReference type="EMBL" id="QTSX02005726">
    <property type="protein sequence ID" value="KAJ9058385.1"/>
    <property type="molecule type" value="Genomic_DNA"/>
</dbReference>
<dbReference type="Proteomes" id="UP001165960">
    <property type="component" value="Unassembled WGS sequence"/>
</dbReference>
<proteinExistence type="predicted"/>
<keyword evidence="2" id="KW-1185">Reference proteome</keyword>
<comment type="caution">
    <text evidence="1">The sequence shown here is derived from an EMBL/GenBank/DDBJ whole genome shotgun (WGS) entry which is preliminary data.</text>
</comment>
<reference evidence="1" key="1">
    <citation type="submission" date="2022-04" db="EMBL/GenBank/DDBJ databases">
        <title>Genome of the entomopathogenic fungus Entomophthora muscae.</title>
        <authorList>
            <person name="Elya C."/>
            <person name="Lovett B.R."/>
            <person name="Lee E."/>
            <person name="Macias A.M."/>
            <person name="Hajek A.E."/>
            <person name="De Bivort B.L."/>
            <person name="Kasson M.T."/>
            <person name="De Fine Licht H.H."/>
            <person name="Stajich J.E."/>
        </authorList>
    </citation>
    <scope>NUCLEOTIDE SEQUENCE</scope>
    <source>
        <strain evidence="1">Berkeley</strain>
    </source>
</reference>
<accession>A0ACC2S7S4</accession>
<gene>
    <name evidence="1" type="primary">RSM25_1</name>
    <name evidence="1" type="ORF">DSO57_1012846</name>
</gene>
<evidence type="ECO:0000313" key="1">
    <source>
        <dbReference type="EMBL" id="KAJ9058385.1"/>
    </source>
</evidence>
<sequence length="258" mass="29388">MTFRKYPSKVIQTTKSMLRGKLIEEPRWLKAAERFPNTGSYIRCSSAVAMDCPLPFEGRDRSTVTSYSLSSNLPITGRGSLNKTRFRPPVPPMIKYPEDELRREFFNDHPFELTRPVCLVEDDQATTSNWEAVLSDDKSIRISNEDVIMAQLKLISEGMSREEAYEKVTHELSQHRIYEEIEDAAAKKQAKHFGARLNKDAVQLGHEAEQINLEKSRVVIALNNALRNSNEFASEKSFKEEPAENSQASQQSSQTKSM</sequence>
<organism evidence="1 2">
    <name type="scientific">Entomophthora muscae</name>
    <dbReference type="NCBI Taxonomy" id="34485"/>
    <lineage>
        <taxon>Eukaryota</taxon>
        <taxon>Fungi</taxon>
        <taxon>Fungi incertae sedis</taxon>
        <taxon>Zoopagomycota</taxon>
        <taxon>Entomophthoromycotina</taxon>
        <taxon>Entomophthoromycetes</taxon>
        <taxon>Entomophthorales</taxon>
        <taxon>Entomophthoraceae</taxon>
        <taxon>Entomophthora</taxon>
    </lineage>
</organism>
<name>A0ACC2S7S4_9FUNG</name>
<protein>
    <submittedName>
        <fullName evidence="1">Mitochondrial ribosomal small subunit component</fullName>
    </submittedName>
</protein>